<dbReference type="Gramene" id="OPUNC10G01110.1">
    <property type="protein sequence ID" value="OPUNC10G01110.1"/>
    <property type="gene ID" value="OPUNC10G01110"/>
</dbReference>
<dbReference type="AlphaFoldDB" id="A0A0E0M575"/>
<reference evidence="1" key="1">
    <citation type="submission" date="2015-04" db="UniProtKB">
        <authorList>
            <consortium name="EnsemblPlants"/>
        </authorList>
    </citation>
    <scope>IDENTIFICATION</scope>
</reference>
<name>A0A0E0M575_ORYPU</name>
<sequence length="65" mass="7225">MASPYHLHCGNVVGSIINELGMENLERSFATLLTMATEPDHEQDGDGDIEMDYVEDEDNIVPMDV</sequence>
<dbReference type="HOGENOM" id="CLU_2853673_0_0_1"/>
<dbReference type="STRING" id="4537.A0A0E0M575"/>
<dbReference type="EnsemblPlants" id="OPUNC10G01110.1">
    <property type="protein sequence ID" value="OPUNC10G01110.1"/>
    <property type="gene ID" value="OPUNC10G01110"/>
</dbReference>
<accession>A0A0E0M575</accession>
<evidence type="ECO:0000313" key="1">
    <source>
        <dbReference type="EnsemblPlants" id="OPUNC10G01110.1"/>
    </source>
</evidence>
<keyword evidence="2" id="KW-1185">Reference proteome</keyword>
<dbReference type="Proteomes" id="UP000026962">
    <property type="component" value="Chromosome 10"/>
</dbReference>
<protein>
    <submittedName>
        <fullName evidence="1">Uncharacterized protein</fullName>
    </submittedName>
</protein>
<proteinExistence type="predicted"/>
<evidence type="ECO:0000313" key="2">
    <source>
        <dbReference type="Proteomes" id="UP000026962"/>
    </source>
</evidence>
<reference evidence="1" key="2">
    <citation type="submission" date="2018-05" db="EMBL/GenBank/DDBJ databases">
        <title>OpunRS2 (Oryza punctata Reference Sequence Version 2).</title>
        <authorList>
            <person name="Zhang J."/>
            <person name="Kudrna D."/>
            <person name="Lee S."/>
            <person name="Talag J."/>
            <person name="Welchert J."/>
            <person name="Wing R.A."/>
        </authorList>
    </citation>
    <scope>NUCLEOTIDE SEQUENCE [LARGE SCALE GENOMIC DNA]</scope>
</reference>
<organism evidence="1">
    <name type="scientific">Oryza punctata</name>
    <name type="common">Red rice</name>
    <dbReference type="NCBI Taxonomy" id="4537"/>
    <lineage>
        <taxon>Eukaryota</taxon>
        <taxon>Viridiplantae</taxon>
        <taxon>Streptophyta</taxon>
        <taxon>Embryophyta</taxon>
        <taxon>Tracheophyta</taxon>
        <taxon>Spermatophyta</taxon>
        <taxon>Magnoliopsida</taxon>
        <taxon>Liliopsida</taxon>
        <taxon>Poales</taxon>
        <taxon>Poaceae</taxon>
        <taxon>BOP clade</taxon>
        <taxon>Oryzoideae</taxon>
        <taxon>Oryzeae</taxon>
        <taxon>Oryzinae</taxon>
        <taxon>Oryza</taxon>
    </lineage>
</organism>